<evidence type="ECO:0000256" key="8">
    <source>
        <dbReference type="RuleBase" id="RU364072"/>
    </source>
</evidence>
<evidence type="ECO:0000256" key="6">
    <source>
        <dbReference type="ARBA" id="ARBA00023160"/>
    </source>
</evidence>
<accession>A0A0P9FGS5</accession>
<dbReference type="GO" id="GO:0006633">
    <property type="term" value="P:fatty acid biosynthetic process"/>
    <property type="evidence" value="ECO:0007669"/>
    <property type="project" value="UniProtKB-UniPathway"/>
</dbReference>
<dbReference type="PANTHER" id="PTHR45266">
    <property type="entry name" value="OXALOACETATE DECARBOXYLASE ALPHA CHAIN"/>
    <property type="match status" value="1"/>
</dbReference>
<name>A0A0P9FGS5_9CHLR</name>
<comment type="function">
    <text evidence="8">This protein is a component of the acetyl coenzyme A carboxylase complex; first, biotin carboxylase catalyzes the carboxylation of the carrier protein and then the transcarboxylase transfers the carboxyl group to form malonyl-CoA.</text>
</comment>
<dbReference type="GO" id="GO:0009317">
    <property type="term" value="C:acetyl-CoA carboxylase complex"/>
    <property type="evidence" value="ECO:0007669"/>
    <property type="project" value="InterPro"/>
</dbReference>
<dbReference type="EMBL" id="LJCR01000582">
    <property type="protein sequence ID" value="KPV52332.1"/>
    <property type="molecule type" value="Genomic_DNA"/>
</dbReference>
<dbReference type="CDD" id="cd06850">
    <property type="entry name" value="biotinyl_domain"/>
    <property type="match status" value="1"/>
</dbReference>
<dbReference type="SUPFAM" id="SSF51230">
    <property type="entry name" value="Single hybrid motif"/>
    <property type="match status" value="1"/>
</dbReference>
<comment type="caution">
    <text evidence="11">The sequence shown here is derived from an EMBL/GenBank/DDBJ whole genome shotgun (WGS) entry which is preliminary data.</text>
</comment>
<dbReference type="Gene3D" id="2.40.50.100">
    <property type="match status" value="1"/>
</dbReference>
<keyword evidence="12" id="KW-1185">Reference proteome</keyword>
<evidence type="ECO:0000256" key="2">
    <source>
        <dbReference type="ARBA" id="ARBA00017562"/>
    </source>
</evidence>
<keyword evidence="3 8" id="KW-0444">Lipid biosynthesis</keyword>
<dbReference type="Proteomes" id="UP000050509">
    <property type="component" value="Unassembled WGS sequence"/>
</dbReference>
<evidence type="ECO:0000256" key="9">
    <source>
        <dbReference type="SAM" id="MobiDB-lite"/>
    </source>
</evidence>
<organism evidence="11 12">
    <name type="scientific">Kouleothrix aurantiaca</name>
    <dbReference type="NCBI Taxonomy" id="186479"/>
    <lineage>
        <taxon>Bacteria</taxon>
        <taxon>Bacillati</taxon>
        <taxon>Chloroflexota</taxon>
        <taxon>Chloroflexia</taxon>
        <taxon>Chloroflexales</taxon>
        <taxon>Roseiflexineae</taxon>
        <taxon>Roseiflexaceae</taxon>
        <taxon>Kouleothrix</taxon>
    </lineage>
</organism>
<gene>
    <name evidence="11" type="ORF">SE17_16150</name>
</gene>
<keyword evidence="7 8" id="KW-0092">Biotin</keyword>
<protein>
    <recommendedName>
        <fullName evidence="2 8">Biotin carboxyl carrier protein of acetyl-CoA carboxylase</fullName>
    </recommendedName>
</protein>
<evidence type="ECO:0000259" key="10">
    <source>
        <dbReference type="PROSITE" id="PS50968"/>
    </source>
</evidence>
<feature type="region of interest" description="Disordered" evidence="9">
    <location>
        <begin position="72"/>
        <end position="121"/>
    </location>
</feature>
<evidence type="ECO:0000256" key="5">
    <source>
        <dbReference type="ARBA" id="ARBA00023098"/>
    </source>
</evidence>
<dbReference type="PATRIC" id="fig|186479.3.peg.9145"/>
<dbReference type="PROSITE" id="PS00188">
    <property type="entry name" value="BIOTIN"/>
    <property type="match status" value="1"/>
</dbReference>
<dbReference type="NCBIfam" id="TIGR00531">
    <property type="entry name" value="BCCP"/>
    <property type="match status" value="1"/>
</dbReference>
<evidence type="ECO:0000313" key="12">
    <source>
        <dbReference type="Proteomes" id="UP000050509"/>
    </source>
</evidence>
<keyword evidence="5 8" id="KW-0443">Lipid metabolism</keyword>
<dbReference type="PROSITE" id="PS50968">
    <property type="entry name" value="BIOTINYL_LIPOYL"/>
    <property type="match status" value="1"/>
</dbReference>
<dbReference type="UniPathway" id="UPA00094"/>
<dbReference type="PRINTS" id="PR01071">
    <property type="entry name" value="ACOABIOTINCC"/>
</dbReference>
<dbReference type="Pfam" id="PF00364">
    <property type="entry name" value="Biotin_lipoyl"/>
    <property type="match status" value="1"/>
</dbReference>
<dbReference type="InterPro" id="IPR001249">
    <property type="entry name" value="AcCoA_biotinCC"/>
</dbReference>
<evidence type="ECO:0000313" key="11">
    <source>
        <dbReference type="EMBL" id="KPV52332.1"/>
    </source>
</evidence>
<evidence type="ECO:0000256" key="3">
    <source>
        <dbReference type="ARBA" id="ARBA00022516"/>
    </source>
</evidence>
<dbReference type="InterPro" id="IPR001882">
    <property type="entry name" value="Biotin_BS"/>
</dbReference>
<feature type="compositionally biased region" description="Low complexity" evidence="9">
    <location>
        <begin position="98"/>
        <end position="112"/>
    </location>
</feature>
<proteinExistence type="predicted"/>
<reference evidence="11 12" key="1">
    <citation type="submission" date="2015-09" db="EMBL/GenBank/DDBJ databases">
        <title>Draft genome sequence of Kouleothrix aurantiaca JCM 19913.</title>
        <authorList>
            <person name="Hemp J."/>
        </authorList>
    </citation>
    <scope>NUCLEOTIDE SEQUENCE [LARGE SCALE GENOMIC DNA]</scope>
    <source>
        <strain evidence="11 12">COM-B</strain>
    </source>
</reference>
<dbReference type="InterPro" id="IPR050709">
    <property type="entry name" value="Biotin_Carboxyl_Carrier/Decarb"/>
</dbReference>
<sequence length="188" mass="20273">MKHDADEQREFVDEFGLNALREVLQLITETDITEIKIERGGSKLHIRRGQTPAQNSTPFLVTPSLAAALPQHLHSPLPPLAPPFQQSSPPAPSDEPARAASPAESSVPAGEPITAPMVGTYYGAPSPKDTPYVQEGDVIQPGDRVGIVEAMKMMNEIEAEIGGRIARILVKNGQPVEYGQPLMIVEPL</sequence>
<evidence type="ECO:0000256" key="1">
    <source>
        <dbReference type="ARBA" id="ARBA00005194"/>
    </source>
</evidence>
<evidence type="ECO:0000256" key="7">
    <source>
        <dbReference type="ARBA" id="ARBA00023267"/>
    </source>
</evidence>
<dbReference type="PANTHER" id="PTHR45266:SF3">
    <property type="entry name" value="OXALOACETATE DECARBOXYLASE ALPHA CHAIN"/>
    <property type="match status" value="1"/>
</dbReference>
<dbReference type="GO" id="GO:0003989">
    <property type="term" value="F:acetyl-CoA carboxylase activity"/>
    <property type="evidence" value="ECO:0007669"/>
    <property type="project" value="InterPro"/>
</dbReference>
<evidence type="ECO:0000256" key="4">
    <source>
        <dbReference type="ARBA" id="ARBA00022832"/>
    </source>
</evidence>
<keyword evidence="6 8" id="KW-0275">Fatty acid biosynthesis</keyword>
<dbReference type="AlphaFoldDB" id="A0A0P9FGS5"/>
<feature type="domain" description="Lipoyl-binding" evidence="10">
    <location>
        <begin position="110"/>
        <end position="186"/>
    </location>
</feature>
<dbReference type="InterPro" id="IPR011053">
    <property type="entry name" value="Single_hybrid_motif"/>
</dbReference>
<dbReference type="InterPro" id="IPR000089">
    <property type="entry name" value="Biotin_lipoyl"/>
</dbReference>
<comment type="pathway">
    <text evidence="1 8">Lipid metabolism; fatty acid biosynthesis.</text>
</comment>
<keyword evidence="4 8" id="KW-0276">Fatty acid metabolism</keyword>